<evidence type="ECO:0000313" key="2">
    <source>
        <dbReference type="EMBL" id="CEL65734.1"/>
    </source>
</evidence>
<feature type="region of interest" description="Disordered" evidence="1">
    <location>
        <begin position="187"/>
        <end position="313"/>
    </location>
</feature>
<feature type="compositionally biased region" description="Basic and acidic residues" evidence="1">
    <location>
        <begin position="564"/>
        <end position="601"/>
    </location>
</feature>
<reference evidence="2" key="1">
    <citation type="journal article" date="2015" name="PLoS ONE">
        <title>Comprehensive Evaluation of Toxoplasma gondii VEG and Neospora caninum LIV Genomes with Tachyzoite Stage Transcriptome and Proteome Defines Novel Transcript Features.</title>
        <authorList>
            <person name="Ramaprasad A."/>
            <person name="Mourier T."/>
            <person name="Naeem R."/>
            <person name="Malas T.B."/>
            <person name="Moussa E."/>
            <person name="Panigrahi A."/>
            <person name="Vermont S.J."/>
            <person name="Otto T.D."/>
            <person name="Wastling J."/>
            <person name="Pain A."/>
        </authorList>
    </citation>
    <scope>NUCLEOTIDE SEQUENCE</scope>
    <source>
        <strain evidence="2">Liverpool</strain>
    </source>
</reference>
<feature type="compositionally biased region" description="Basic and acidic residues" evidence="1">
    <location>
        <begin position="1283"/>
        <end position="1346"/>
    </location>
</feature>
<sequence length="1604" mass="178639">MAPAVSLLSHSLPLVPSPVFSSVDEAEQEIQLRRPGRGCEEAKEKKGDAHERVRDLCERLARLPSSSPPLGTDKGENSSTHAPGSARADSARGCCQAQALPEEEKGEKGFCSDSKTLTSCGDRGDGQSHRLAALEDAEEEGRRSGGVLCAFSVHALKAWVPQHYPYCAAAAAVGAWNAVHHLAFPRGEKKRGERQKDESEGSKEEKREERQEDEQKDKETLEGSTGAPVNQSGAELREKRGEQDTKEERQGKRQTREDEPREDTGRQGTEQGEKEREEREERREERQETRGGEASGSVVGTIPCFSSPSAQSVESGLSALLDRATASRRATRYRFLSLILSPLEMRDRGVREQARGELIHLEDEVLDNLFAAEAEEERKRKQEREREDRGLTPQSGETGSDRGKEQERRKFRAEEKSKNNKEGEEAEEGEKKEDEREREERHQQEDRREGTQVKAAGEEEKREREQKGGQGGANTVWREKEEEENEEAKDEENYGDREETKRSATGRHEMSEFPAFDSTRRDTKRRCQRALVLRLLHASLEAYFPSSTGKRDADKQLHPQHLLSPRDGETQTDSRKERTGDVESPRASGKEGETEEEKRTAGDISAWSFTCTPRGAAAAGPEERGEDEARKGRKVQGGRERQGGERGEEEGGNDGSDYSVGKNQRTENEETEPARDGESGWGEREREECGNSIVPRPDLPTLRSWTAAASPPHKTVSSFLPWNETWSVRRRLAFALRVVSPTVQTPQRGEEDAGDRNVFRGAPPALFSGVPEEREETREALQQVQDQQDKGREMTEDMFCFSCLPSAVSLASSSSSASSIFPHAASPPGGPSSTNFSVSSFESAPMWIVCMHLSKNSRGQPRGCHRPRRGSAQTAKGRQKAAELCVETASSIGEKIAQRGNNSRRKRVRQETECPNDEERNECGAGRERDGEKEGGGLEEDMLGVVPQQEQGEGGAKEDREESEQDTTEQEPPRVCAARAPSRLMPAKKEGSVLSTQKRKEKTSLRGPTTATRSKRGLAFFRKVVANLETLLQRGQAERRLTLARPSTRHVGNKQLLEAFVDIEAKNHRCRGVERNREEKRSGGETEAGEWTRRSEEGRKEGREDSEVEGEDGEREVTGDKAEGEKVGAERTRREEAKVEDGGEGGKNEDEKEIESMGELHSDADRRDAGEDPASKGGEGDEGDERKGAEERETERDFSEWLGSAWICPLCSYGVRAFAVMGGPGTQSKWIVRREREEKESEAKEWEEESSSKKERMGEEKGEQEEEETRVGTGTEDASETGSVKEEKEEAKREKRGEDESEKTETGAERAQTEQDTHTESAETRTETEGKKAGEVEGEATRDEVETEWKRFRAAFEEKDSVLVLHIQNHYALVFGWREVWEEAVEQERKEDTEEIPEGGAPEKGDLGEAKKSHDLEIVSGNVHPLGGREPTTLPCLSGGARKTQDRRHPSFVRNGVYFSFYSSAVSSQAARTESRACVSCSRLASPEKDAGSLLDAGVGSPHYDGAFAASLAAEEGGMHHSSLLAGEDFPGEERGNSFLCVARESRQQDGGKARRLRKREVLTARRGQEPSAWISFEEIRGLMLRWKGYRVLQMKKCSRSQES</sequence>
<feature type="region of interest" description="Disordered" evidence="1">
    <location>
        <begin position="1386"/>
        <end position="1409"/>
    </location>
</feature>
<feature type="compositionally biased region" description="Polar residues" evidence="1">
    <location>
        <begin position="304"/>
        <end position="313"/>
    </location>
</feature>
<feature type="compositionally biased region" description="Basic and acidic residues" evidence="1">
    <location>
        <begin position="748"/>
        <end position="758"/>
    </location>
</feature>
<gene>
    <name evidence="2" type="ORF">BN1204_015690</name>
</gene>
<feature type="region of interest" description="Disordered" evidence="1">
    <location>
        <begin position="546"/>
        <end position="715"/>
    </location>
</feature>
<feature type="compositionally biased region" description="Basic and acidic residues" evidence="1">
    <location>
        <begin position="1073"/>
        <end position="1105"/>
    </location>
</feature>
<feature type="compositionally biased region" description="Basic and acidic residues" evidence="1">
    <location>
        <begin position="491"/>
        <end position="511"/>
    </location>
</feature>
<feature type="compositionally biased region" description="Basic and acidic residues" evidence="1">
    <location>
        <begin position="1232"/>
        <end position="1261"/>
    </location>
</feature>
<feature type="compositionally biased region" description="Basic and acidic residues" evidence="1">
    <location>
        <begin position="399"/>
        <end position="467"/>
    </location>
</feature>
<feature type="compositionally biased region" description="Basic and acidic residues" evidence="1">
    <location>
        <begin position="664"/>
        <end position="689"/>
    </location>
</feature>
<feature type="region of interest" description="Disordered" evidence="1">
    <location>
        <begin position="24"/>
        <end position="127"/>
    </location>
</feature>
<feature type="compositionally biased region" description="Acidic residues" evidence="1">
    <location>
        <begin position="481"/>
        <end position="490"/>
    </location>
</feature>
<feature type="compositionally biased region" description="Basic and acidic residues" evidence="1">
    <location>
        <begin position="637"/>
        <end position="646"/>
    </location>
</feature>
<feature type="compositionally biased region" description="Basic and acidic residues" evidence="1">
    <location>
        <begin position="909"/>
        <end position="936"/>
    </location>
</feature>
<feature type="compositionally biased region" description="Basic and acidic residues" evidence="1">
    <location>
        <begin position="37"/>
        <end position="61"/>
    </location>
</feature>
<organism evidence="2">
    <name type="scientific">Neospora caninum (strain Liverpool)</name>
    <dbReference type="NCBI Taxonomy" id="572307"/>
    <lineage>
        <taxon>Eukaryota</taxon>
        <taxon>Sar</taxon>
        <taxon>Alveolata</taxon>
        <taxon>Apicomplexa</taxon>
        <taxon>Conoidasida</taxon>
        <taxon>Coccidia</taxon>
        <taxon>Eucoccidiorida</taxon>
        <taxon>Eimeriorina</taxon>
        <taxon>Sarcocystidae</taxon>
        <taxon>Neospora</taxon>
    </lineage>
</organism>
<protein>
    <submittedName>
        <fullName evidence="2">Uncharacterized protein</fullName>
    </submittedName>
</protein>
<proteinExistence type="predicted"/>
<feature type="region of interest" description="Disordered" evidence="1">
    <location>
        <begin position="1220"/>
        <end position="1346"/>
    </location>
</feature>
<feature type="region of interest" description="Disordered" evidence="1">
    <location>
        <begin position="1421"/>
        <end position="1446"/>
    </location>
</feature>
<feature type="compositionally biased region" description="Basic and acidic residues" evidence="1">
    <location>
        <begin position="187"/>
        <end position="221"/>
    </location>
</feature>
<feature type="region of interest" description="Disordered" evidence="1">
    <location>
        <begin position="857"/>
        <end position="879"/>
    </location>
</feature>
<feature type="compositionally biased region" description="Basic and acidic residues" evidence="1">
    <location>
        <begin position="621"/>
        <end position="630"/>
    </location>
</feature>
<feature type="region of interest" description="Disordered" evidence="1">
    <location>
        <begin position="896"/>
        <end position="1011"/>
    </location>
</feature>
<evidence type="ECO:0000256" key="1">
    <source>
        <dbReference type="SAM" id="MobiDB-lite"/>
    </source>
</evidence>
<feature type="compositionally biased region" description="Basic and acidic residues" evidence="1">
    <location>
        <begin position="1115"/>
        <end position="1174"/>
    </location>
</feature>
<accession>A0A0F7U794</accession>
<feature type="region of interest" description="Disordered" evidence="1">
    <location>
        <begin position="744"/>
        <end position="771"/>
    </location>
</feature>
<dbReference type="EMBL" id="LN714480">
    <property type="protein sequence ID" value="CEL65734.1"/>
    <property type="molecule type" value="Genomic_DNA"/>
</dbReference>
<feature type="compositionally biased region" description="Basic and acidic residues" evidence="1">
    <location>
        <begin position="1184"/>
        <end position="1199"/>
    </location>
</feature>
<feature type="region of interest" description="Disordered" evidence="1">
    <location>
        <begin position="1073"/>
        <end position="1201"/>
    </location>
</feature>
<feature type="region of interest" description="Disordered" evidence="1">
    <location>
        <begin position="374"/>
        <end position="524"/>
    </location>
</feature>
<feature type="compositionally biased region" description="Basic and acidic residues" evidence="1">
    <location>
        <begin position="235"/>
        <end position="291"/>
    </location>
</feature>
<feature type="compositionally biased region" description="Basic and acidic residues" evidence="1">
    <location>
        <begin position="376"/>
        <end position="390"/>
    </location>
</feature>
<name>A0A0F7U794_NEOCL</name>